<evidence type="ECO:0000256" key="4">
    <source>
        <dbReference type="SAM" id="MobiDB-lite"/>
    </source>
</evidence>
<feature type="region of interest" description="Disordered" evidence="4">
    <location>
        <begin position="42"/>
        <end position="94"/>
    </location>
</feature>
<accession>A0ABC8JLA3</accession>
<feature type="region of interest" description="Disordered" evidence="4">
    <location>
        <begin position="113"/>
        <end position="148"/>
    </location>
</feature>
<dbReference type="Proteomes" id="UP001642260">
    <property type="component" value="Unassembled WGS sequence"/>
</dbReference>
<dbReference type="PROSITE" id="PS50023">
    <property type="entry name" value="LIM_DOMAIN_2"/>
    <property type="match status" value="1"/>
</dbReference>
<dbReference type="Pfam" id="PF00412">
    <property type="entry name" value="LIM"/>
    <property type="match status" value="1"/>
</dbReference>
<organism evidence="6 7">
    <name type="scientific">Eruca vesicaria subsp. sativa</name>
    <name type="common">Garden rocket</name>
    <name type="synonym">Eruca sativa</name>
    <dbReference type="NCBI Taxonomy" id="29727"/>
    <lineage>
        <taxon>Eukaryota</taxon>
        <taxon>Viridiplantae</taxon>
        <taxon>Streptophyta</taxon>
        <taxon>Embryophyta</taxon>
        <taxon>Tracheophyta</taxon>
        <taxon>Spermatophyta</taxon>
        <taxon>Magnoliopsida</taxon>
        <taxon>eudicotyledons</taxon>
        <taxon>Gunneridae</taxon>
        <taxon>Pentapetalae</taxon>
        <taxon>rosids</taxon>
        <taxon>malvids</taxon>
        <taxon>Brassicales</taxon>
        <taxon>Brassicaceae</taxon>
        <taxon>Brassiceae</taxon>
        <taxon>Eruca</taxon>
    </lineage>
</organism>
<feature type="compositionally biased region" description="Basic residues" evidence="4">
    <location>
        <begin position="128"/>
        <end position="138"/>
    </location>
</feature>
<dbReference type="EMBL" id="CAKOAT010120155">
    <property type="protein sequence ID" value="CAH8332736.1"/>
    <property type="molecule type" value="Genomic_DNA"/>
</dbReference>
<feature type="compositionally biased region" description="Basic and acidic residues" evidence="4">
    <location>
        <begin position="139"/>
        <end position="148"/>
    </location>
</feature>
<feature type="compositionally biased region" description="Basic and acidic residues" evidence="4">
    <location>
        <begin position="47"/>
        <end position="69"/>
    </location>
</feature>
<comment type="caution">
    <text evidence="6">The sequence shown here is derived from an EMBL/GenBank/DDBJ whole genome shotgun (WGS) entry which is preliminary data.</text>
</comment>
<keyword evidence="7" id="KW-1185">Reference proteome</keyword>
<feature type="domain" description="LIM zinc-binding" evidence="5">
    <location>
        <begin position="275"/>
        <end position="347"/>
    </location>
</feature>
<evidence type="ECO:0000313" key="7">
    <source>
        <dbReference type="Proteomes" id="UP001642260"/>
    </source>
</evidence>
<dbReference type="CDD" id="cd09396">
    <property type="entry name" value="LIM_DA1"/>
    <property type="match status" value="1"/>
</dbReference>
<protein>
    <recommendedName>
        <fullName evidence="5">LIM zinc-binding domain-containing protein</fullName>
    </recommendedName>
</protein>
<evidence type="ECO:0000256" key="2">
    <source>
        <dbReference type="ARBA" id="ARBA00022833"/>
    </source>
</evidence>
<keyword evidence="2 3" id="KW-0862">Zinc</keyword>
<dbReference type="GO" id="GO:0046872">
    <property type="term" value="F:metal ion binding"/>
    <property type="evidence" value="ECO:0007669"/>
    <property type="project" value="UniProtKB-KW"/>
</dbReference>
<dbReference type="PROSITE" id="PS00478">
    <property type="entry name" value="LIM_DOMAIN_1"/>
    <property type="match status" value="1"/>
</dbReference>
<keyword evidence="3" id="KW-0440">LIM domain</keyword>
<sequence length="638" mass="73142">MWCLSCFKPSTSEDPFEAETNLALEVSREEADTQEAQLLASALQESSRLHQQLEDEQKRRTRELEKETQPAKIVVDTPKDKGKSKQFEEQVKKDEQVAQDLQNRLNKMAFEESPALHNNGKDEQFAKTSKRSKERRKSKQFEGEQVKKDEQVAQDLQNLYTEISYKENTGLEDNSVLDNEDEQYAKNFGKSLKVKGKERILEDEQVKKDEELAARVHESLNMHVKKDEELASRSSLDEDVQRTIWESLKKGKGKIKDEVEENGNLPKINPPPPPSMCGGCNFEIEHGRSVVDVLGVLWHLECLWCDACHNSIAVHEVETHVSNSRGKFHKACYERYCYVCEERKMKQYNHHPFWEERYCPAHDSDGTPKCCSCERLEPKERNYVKLGDGRWLCLECMESAFMDTYEVQPLQFEIREFFEGLNMKIEKEFPFLLVDKQALNKAEEEEKIDYQYEVVTRGICLSEAQTVTSVSKRPRIGPQNQLIGMVTESQRVVSDCEVTAILILYGLPRLMTGYILAHEMMHAYLRLNGYRNLNNVIEEGICQVLGHMWLESQTYAPINDATEAVASSSSSSHTPAGAATASKKGACSAFEKKLVEFCKNQIETDDSRVYGVGFREVNEMVSNSSLQETLKEIVRHRG</sequence>
<evidence type="ECO:0000256" key="1">
    <source>
        <dbReference type="ARBA" id="ARBA00022723"/>
    </source>
</evidence>
<dbReference type="InterPro" id="IPR045218">
    <property type="entry name" value="DA1-like"/>
</dbReference>
<evidence type="ECO:0000313" key="6">
    <source>
        <dbReference type="EMBL" id="CAH8332736.1"/>
    </source>
</evidence>
<dbReference type="PANTHER" id="PTHR24209">
    <property type="entry name" value="PROTEIN DA1-RELATED 2"/>
    <property type="match status" value="1"/>
</dbReference>
<evidence type="ECO:0000259" key="5">
    <source>
        <dbReference type="PROSITE" id="PS50023"/>
    </source>
</evidence>
<dbReference type="InterPro" id="IPR001781">
    <property type="entry name" value="Znf_LIM"/>
</dbReference>
<keyword evidence="1 3" id="KW-0479">Metal-binding</keyword>
<dbReference type="Pfam" id="PF12315">
    <property type="entry name" value="DA1-like"/>
    <property type="match status" value="1"/>
</dbReference>
<dbReference type="SMART" id="SM00132">
    <property type="entry name" value="LIM"/>
    <property type="match status" value="1"/>
</dbReference>
<proteinExistence type="predicted"/>
<feature type="compositionally biased region" description="Basic and acidic residues" evidence="4">
    <location>
        <begin position="77"/>
        <end position="94"/>
    </location>
</feature>
<dbReference type="Gene3D" id="2.10.110.10">
    <property type="entry name" value="Cysteine Rich Protein"/>
    <property type="match status" value="1"/>
</dbReference>
<dbReference type="AlphaFoldDB" id="A0ABC8JLA3"/>
<dbReference type="PANTHER" id="PTHR24209:SF28">
    <property type="entry name" value="PROTEIN DA1-RELATED 4-RELATED"/>
    <property type="match status" value="1"/>
</dbReference>
<evidence type="ECO:0000256" key="3">
    <source>
        <dbReference type="PROSITE-ProRule" id="PRU00125"/>
    </source>
</evidence>
<gene>
    <name evidence="6" type="ORF">ERUC_LOCUS12690</name>
</gene>
<reference evidence="6 7" key="1">
    <citation type="submission" date="2022-03" db="EMBL/GenBank/DDBJ databases">
        <authorList>
            <person name="Macdonald S."/>
            <person name="Ahmed S."/>
            <person name="Newling K."/>
        </authorList>
    </citation>
    <scope>NUCLEOTIDE SEQUENCE [LARGE SCALE GENOMIC DNA]</scope>
</reference>
<dbReference type="InterPro" id="IPR022087">
    <property type="entry name" value="DA1-like_dom"/>
</dbReference>
<name>A0ABC8JLA3_ERUVS</name>